<dbReference type="RefSeq" id="WP_188495426.1">
    <property type="nucleotide sequence ID" value="NZ_BMFV01000001.1"/>
</dbReference>
<dbReference type="EMBL" id="BMFV01000001">
    <property type="protein sequence ID" value="GGH74935.1"/>
    <property type="molecule type" value="Genomic_DNA"/>
</dbReference>
<comment type="caution">
    <text evidence="1">The sequence shown here is derived from an EMBL/GenBank/DDBJ whole genome shotgun (WGS) entry which is preliminary data.</text>
</comment>
<evidence type="ECO:0000313" key="2">
    <source>
        <dbReference type="Proteomes" id="UP000656813"/>
    </source>
</evidence>
<reference evidence="1" key="2">
    <citation type="submission" date="2020-09" db="EMBL/GenBank/DDBJ databases">
        <authorList>
            <person name="Sun Q."/>
            <person name="Zhou Y."/>
        </authorList>
    </citation>
    <scope>NUCLEOTIDE SEQUENCE</scope>
    <source>
        <strain evidence="1">CGMCC 1.12777</strain>
    </source>
</reference>
<gene>
    <name evidence="1" type="ORF">GCM10007096_03640</name>
</gene>
<dbReference type="GO" id="GO:0005886">
    <property type="term" value="C:plasma membrane"/>
    <property type="evidence" value="ECO:0007669"/>
    <property type="project" value="TreeGrafter"/>
</dbReference>
<reference evidence="1" key="1">
    <citation type="journal article" date="2014" name="Int. J. Syst. Evol. Microbiol.">
        <title>Complete genome sequence of Corynebacterium casei LMG S-19264T (=DSM 44701T), isolated from a smear-ripened cheese.</title>
        <authorList>
            <consortium name="US DOE Joint Genome Institute (JGI-PGF)"/>
            <person name="Walter F."/>
            <person name="Albersmeier A."/>
            <person name="Kalinowski J."/>
            <person name="Ruckert C."/>
        </authorList>
    </citation>
    <scope>NUCLEOTIDE SEQUENCE</scope>
    <source>
        <strain evidence="1">CGMCC 1.12777</strain>
    </source>
</reference>
<dbReference type="InterPro" id="IPR029025">
    <property type="entry name" value="T3SS_substrate_exporter_C"/>
</dbReference>
<protein>
    <submittedName>
        <fullName evidence="1">Type III secretion protein</fullName>
    </submittedName>
</protein>
<dbReference type="Gene3D" id="3.40.1690.10">
    <property type="entry name" value="secretion proteins EscU"/>
    <property type="match status" value="1"/>
</dbReference>
<dbReference type="PANTHER" id="PTHR30531">
    <property type="entry name" value="FLAGELLAR BIOSYNTHETIC PROTEIN FLHB"/>
    <property type="match status" value="1"/>
</dbReference>
<keyword evidence="2" id="KW-1185">Reference proteome</keyword>
<dbReference type="GO" id="GO:0009306">
    <property type="term" value="P:protein secretion"/>
    <property type="evidence" value="ECO:0007669"/>
    <property type="project" value="InterPro"/>
</dbReference>
<proteinExistence type="predicted"/>
<dbReference type="PANTHER" id="PTHR30531:SF12">
    <property type="entry name" value="FLAGELLAR BIOSYNTHETIC PROTEIN FLHB"/>
    <property type="match status" value="1"/>
</dbReference>
<dbReference type="SUPFAM" id="SSF160544">
    <property type="entry name" value="EscU C-terminal domain-like"/>
    <property type="match status" value="1"/>
</dbReference>
<sequence length="99" mass="11073">MSDVQKKIKKAVALSYQSERDIAPKLSAKGMNNLAEKIIEKAEQHNIPIQKDDTLVALLSTLEIGESIPPELYEAVAEIFNFVYALNREFTPNPNQGED</sequence>
<dbReference type="Proteomes" id="UP000656813">
    <property type="component" value="Unassembled WGS sequence"/>
</dbReference>
<organism evidence="1 2">
    <name type="scientific">Pullulanibacillus pueri</name>
    <dbReference type="NCBI Taxonomy" id="1437324"/>
    <lineage>
        <taxon>Bacteria</taxon>
        <taxon>Bacillati</taxon>
        <taxon>Bacillota</taxon>
        <taxon>Bacilli</taxon>
        <taxon>Bacillales</taxon>
        <taxon>Sporolactobacillaceae</taxon>
        <taxon>Pullulanibacillus</taxon>
    </lineage>
</organism>
<dbReference type="AlphaFoldDB" id="A0A8J2ZSB2"/>
<accession>A0A8J2ZSB2</accession>
<evidence type="ECO:0000313" key="1">
    <source>
        <dbReference type="EMBL" id="GGH74935.1"/>
    </source>
</evidence>
<dbReference type="InterPro" id="IPR006135">
    <property type="entry name" value="T3SS_substrate_exporter"/>
</dbReference>
<dbReference type="Pfam" id="PF01312">
    <property type="entry name" value="Bac_export_2"/>
    <property type="match status" value="1"/>
</dbReference>
<name>A0A8J2ZSB2_9BACL</name>